<dbReference type="SFLD" id="SFLDG00363">
    <property type="entry name" value="AMPS_(cytGST):_Alpha-__Mu-__Pi"/>
    <property type="match status" value="1"/>
</dbReference>
<keyword evidence="3 4" id="KW-0808">Transferase</keyword>
<feature type="domain" description="GST N-terminal" evidence="5">
    <location>
        <begin position="3"/>
        <end position="84"/>
    </location>
</feature>
<dbReference type="InterPro" id="IPR040079">
    <property type="entry name" value="Glutathione_S-Trfase"/>
</dbReference>
<dbReference type="SUPFAM" id="SSF47616">
    <property type="entry name" value="GST C-terminal domain-like"/>
    <property type="match status" value="1"/>
</dbReference>
<dbReference type="InterPro" id="IPR036249">
    <property type="entry name" value="Thioredoxin-like_sf"/>
</dbReference>
<protein>
    <recommendedName>
        <fullName evidence="4">Glutathione S-transferase</fullName>
        <ecNumber evidence="4">2.5.1.18</ecNumber>
    </recommendedName>
    <alternativeName>
        <fullName evidence="4">GST class-pi</fullName>
    </alternativeName>
</protein>
<dbReference type="CDD" id="cd03039">
    <property type="entry name" value="GST_N_Sigma_like"/>
    <property type="match status" value="1"/>
</dbReference>
<evidence type="ECO:0000259" key="5">
    <source>
        <dbReference type="PROSITE" id="PS50404"/>
    </source>
</evidence>
<dbReference type="EC" id="2.5.1.18" evidence="4"/>
<dbReference type="InterPro" id="IPR050213">
    <property type="entry name" value="GST_superfamily"/>
</dbReference>
<dbReference type="Pfam" id="PF02798">
    <property type="entry name" value="GST_N"/>
    <property type="match status" value="1"/>
</dbReference>
<dbReference type="Proteomes" id="UP000298663">
    <property type="component" value="Unassembled WGS sequence"/>
</dbReference>
<dbReference type="PRINTS" id="PR01268">
    <property type="entry name" value="GSTRNSFRASEP"/>
</dbReference>
<dbReference type="InterPro" id="IPR004045">
    <property type="entry name" value="Glutathione_S-Trfase_N"/>
</dbReference>
<dbReference type="GO" id="GO:0006749">
    <property type="term" value="P:glutathione metabolic process"/>
    <property type="evidence" value="ECO:0007669"/>
    <property type="project" value="UniProtKB-UniRule"/>
</dbReference>
<evidence type="ECO:0000313" key="8">
    <source>
        <dbReference type="Proteomes" id="UP000298663"/>
    </source>
</evidence>
<evidence type="ECO:0000313" key="7">
    <source>
        <dbReference type="EMBL" id="TKR73237.1"/>
    </source>
</evidence>
<dbReference type="PROSITE" id="PS50405">
    <property type="entry name" value="GST_CTER"/>
    <property type="match status" value="1"/>
</dbReference>
<proteinExistence type="inferred from homology"/>
<evidence type="ECO:0000256" key="4">
    <source>
        <dbReference type="RuleBase" id="RU368105"/>
    </source>
</evidence>
<dbReference type="Pfam" id="PF14497">
    <property type="entry name" value="GST_C_3"/>
    <property type="match status" value="1"/>
</dbReference>
<dbReference type="STRING" id="34508.A0A4U5MTX7"/>
<evidence type="ECO:0000256" key="1">
    <source>
        <dbReference type="ARBA" id="ARBA00007297"/>
    </source>
</evidence>
<gene>
    <name evidence="7" type="ORF">L596_020572</name>
</gene>
<dbReference type="InterPro" id="IPR036282">
    <property type="entry name" value="Glutathione-S-Trfase_C_sf"/>
</dbReference>
<evidence type="ECO:0000256" key="3">
    <source>
        <dbReference type="ARBA" id="ARBA00022679"/>
    </source>
</evidence>
<comment type="function">
    <text evidence="4">Conjugation of reduced glutathione to a wide number of exogenous and endogenous hydrophobic electrophiles.</text>
</comment>
<dbReference type="PANTHER" id="PTHR11571">
    <property type="entry name" value="GLUTATHIONE S-TRANSFERASE"/>
    <property type="match status" value="1"/>
</dbReference>
<organism evidence="7 8">
    <name type="scientific">Steinernema carpocapsae</name>
    <name type="common">Entomopathogenic nematode</name>
    <dbReference type="NCBI Taxonomy" id="34508"/>
    <lineage>
        <taxon>Eukaryota</taxon>
        <taxon>Metazoa</taxon>
        <taxon>Ecdysozoa</taxon>
        <taxon>Nematoda</taxon>
        <taxon>Chromadorea</taxon>
        <taxon>Rhabditida</taxon>
        <taxon>Tylenchina</taxon>
        <taxon>Panagrolaimomorpha</taxon>
        <taxon>Strongyloidoidea</taxon>
        <taxon>Steinernematidae</taxon>
        <taxon>Steinernema</taxon>
    </lineage>
</organism>
<evidence type="ECO:0000259" key="6">
    <source>
        <dbReference type="PROSITE" id="PS50405"/>
    </source>
</evidence>
<feature type="domain" description="GST C-terminal" evidence="6">
    <location>
        <begin position="86"/>
        <end position="208"/>
    </location>
</feature>
<comment type="similarity">
    <text evidence="1 4">Belongs to the GST superfamily. Pi family.</text>
</comment>
<dbReference type="EMBL" id="AZBU02000006">
    <property type="protein sequence ID" value="TKR73237.1"/>
    <property type="molecule type" value="Genomic_DNA"/>
</dbReference>
<reference evidence="7 8" key="1">
    <citation type="journal article" date="2015" name="Genome Biol.">
        <title>Comparative genomics of Steinernema reveals deeply conserved gene regulatory networks.</title>
        <authorList>
            <person name="Dillman A.R."/>
            <person name="Macchietto M."/>
            <person name="Porter C.F."/>
            <person name="Rogers A."/>
            <person name="Williams B."/>
            <person name="Antoshechkin I."/>
            <person name="Lee M.M."/>
            <person name="Goodwin Z."/>
            <person name="Lu X."/>
            <person name="Lewis E.E."/>
            <person name="Goodrich-Blair H."/>
            <person name="Stock S.P."/>
            <person name="Adams B.J."/>
            <person name="Sternberg P.W."/>
            <person name="Mortazavi A."/>
        </authorList>
    </citation>
    <scope>NUCLEOTIDE SEQUENCE [LARGE SCALE GENOMIC DNA]</scope>
    <source>
        <strain evidence="7 8">ALL</strain>
    </source>
</reference>
<dbReference type="SUPFAM" id="SSF52833">
    <property type="entry name" value="Thioredoxin-like"/>
    <property type="match status" value="1"/>
</dbReference>
<keyword evidence="8" id="KW-1185">Reference proteome</keyword>
<name>A0A4U5MTX7_STECR</name>
<sequence>MAPKYELIYFDIRGYVEMMRLLLKDQGIEYIDTTYPVEGERTEWNKVKGEFPFGQVPCLKDGEKKICQTGAIMRHLGRALNLYGNSECDRTFVDMFYEGVRDMRLKYGTYVYNFYDDQEKRKEFLTVTLPTALGQLEKLFKTHANGQHFVLGEKLSFADYALFEELDVVLTLDAHTLDAFPLLKAFHKRMTERPNLKEYVQKRNAAGMWINGNGKQ</sequence>
<evidence type="ECO:0000256" key="2">
    <source>
        <dbReference type="ARBA" id="ARBA00011738"/>
    </source>
</evidence>
<dbReference type="GO" id="GO:0005829">
    <property type="term" value="C:cytosol"/>
    <property type="evidence" value="ECO:0007669"/>
    <property type="project" value="TreeGrafter"/>
</dbReference>
<dbReference type="InterPro" id="IPR003082">
    <property type="entry name" value="GST_pi"/>
</dbReference>
<dbReference type="FunFam" id="1.20.1050.10:FF:000020">
    <property type="entry name" value="Glutathione S-transferase P 1"/>
    <property type="match status" value="1"/>
</dbReference>
<dbReference type="Gene3D" id="1.20.1050.10">
    <property type="match status" value="1"/>
</dbReference>
<dbReference type="OrthoDB" id="4951845at2759"/>
<comment type="catalytic activity">
    <reaction evidence="4">
        <text>RX + glutathione = an S-substituted glutathione + a halide anion + H(+)</text>
        <dbReference type="Rhea" id="RHEA:16437"/>
        <dbReference type="ChEBI" id="CHEBI:15378"/>
        <dbReference type="ChEBI" id="CHEBI:16042"/>
        <dbReference type="ChEBI" id="CHEBI:17792"/>
        <dbReference type="ChEBI" id="CHEBI:57925"/>
        <dbReference type="ChEBI" id="CHEBI:90779"/>
        <dbReference type="EC" id="2.5.1.18"/>
    </reaction>
</comment>
<dbReference type="PROSITE" id="PS50404">
    <property type="entry name" value="GST_NTER"/>
    <property type="match status" value="1"/>
</dbReference>
<dbReference type="AlphaFoldDB" id="A0A4U5MTX7"/>
<reference evidence="7 8" key="2">
    <citation type="journal article" date="2019" name="G3 (Bethesda)">
        <title>Hybrid Assembly of the Genome of the Entomopathogenic Nematode Steinernema carpocapsae Identifies the X-Chromosome.</title>
        <authorList>
            <person name="Serra L."/>
            <person name="Macchietto M."/>
            <person name="Macias-Munoz A."/>
            <person name="McGill C.J."/>
            <person name="Rodriguez I.M."/>
            <person name="Rodriguez B."/>
            <person name="Murad R."/>
            <person name="Mortazavi A."/>
        </authorList>
    </citation>
    <scope>NUCLEOTIDE SEQUENCE [LARGE SCALE GENOMIC DNA]</scope>
    <source>
        <strain evidence="7 8">ALL</strain>
    </source>
</reference>
<dbReference type="SFLD" id="SFLDS00019">
    <property type="entry name" value="Glutathione_Transferase_(cytos"/>
    <property type="match status" value="1"/>
</dbReference>
<dbReference type="GO" id="GO:0004364">
    <property type="term" value="F:glutathione transferase activity"/>
    <property type="evidence" value="ECO:0007669"/>
    <property type="project" value="UniProtKB-UniRule"/>
</dbReference>
<comment type="caution">
    <text evidence="7">The sequence shown here is derived from an EMBL/GenBank/DDBJ whole genome shotgun (WGS) entry which is preliminary data.</text>
</comment>
<dbReference type="SFLD" id="SFLDG01205">
    <property type="entry name" value="AMPS.1"/>
    <property type="match status" value="1"/>
</dbReference>
<comment type="subunit">
    <text evidence="2 4">Homodimer.</text>
</comment>
<dbReference type="Gene3D" id="3.40.30.10">
    <property type="entry name" value="Glutaredoxin"/>
    <property type="match status" value="1"/>
</dbReference>
<dbReference type="InterPro" id="IPR004046">
    <property type="entry name" value="GST_C"/>
</dbReference>
<accession>A0A4U5MTX7</accession>
<dbReference type="InterPro" id="IPR010987">
    <property type="entry name" value="Glutathione-S-Trfase_C-like"/>
</dbReference>
<dbReference type="PANTHER" id="PTHR11571:SF141">
    <property type="entry name" value="GLUTATHIONE S-TRANSFERASE"/>
    <property type="match status" value="1"/>
</dbReference>